<dbReference type="Proteomes" id="UP000188318">
    <property type="component" value="Unassembled WGS sequence"/>
</dbReference>
<dbReference type="EMBL" id="KV907498">
    <property type="protein sequence ID" value="OOF96445.1"/>
    <property type="molecule type" value="Genomic_DNA"/>
</dbReference>
<dbReference type="Gene3D" id="3.40.50.80">
    <property type="entry name" value="Nucleotide-binding domain of ferredoxin-NADP reductase (FNR) module"/>
    <property type="match status" value="1"/>
</dbReference>
<proteinExistence type="predicted"/>
<gene>
    <name evidence="1" type="ORF">ASPCADRAFT_506123</name>
</gene>
<dbReference type="SUPFAM" id="SSF52343">
    <property type="entry name" value="Ferredoxin reductase-like, C-terminal NADP-linked domain"/>
    <property type="match status" value="1"/>
</dbReference>
<accession>A0A1R3RPN5</accession>
<dbReference type="InterPro" id="IPR039261">
    <property type="entry name" value="FNR_nucleotide-bd"/>
</dbReference>
<keyword evidence="2" id="KW-1185">Reference proteome</keyword>
<evidence type="ECO:0000313" key="1">
    <source>
        <dbReference type="EMBL" id="OOF96445.1"/>
    </source>
</evidence>
<dbReference type="AlphaFoldDB" id="A0A1R3RPN5"/>
<evidence type="ECO:0000313" key="2">
    <source>
        <dbReference type="Proteomes" id="UP000188318"/>
    </source>
</evidence>
<protein>
    <submittedName>
        <fullName evidence="1">Uncharacterized protein</fullName>
    </submittedName>
</protein>
<dbReference type="OrthoDB" id="436496at2759"/>
<dbReference type="VEuPathDB" id="FungiDB:ASPCADRAFT_506123"/>
<dbReference type="PANTHER" id="PTHR42815:SF2">
    <property type="entry name" value="FAD-BINDING, PUTATIVE (AFU_ORTHOLOGUE AFUA_6G07600)-RELATED"/>
    <property type="match status" value="1"/>
</dbReference>
<reference evidence="2" key="1">
    <citation type="journal article" date="2017" name="Genome Biol.">
        <title>Comparative genomics reveals high biological diversity and specific adaptations in the industrially and medically important fungal genus Aspergillus.</title>
        <authorList>
            <person name="de Vries R.P."/>
            <person name="Riley R."/>
            <person name="Wiebenga A."/>
            <person name="Aguilar-Osorio G."/>
            <person name="Amillis S."/>
            <person name="Uchima C.A."/>
            <person name="Anderluh G."/>
            <person name="Asadollahi M."/>
            <person name="Askin M."/>
            <person name="Barry K."/>
            <person name="Battaglia E."/>
            <person name="Bayram O."/>
            <person name="Benocci T."/>
            <person name="Braus-Stromeyer S.A."/>
            <person name="Caldana C."/>
            <person name="Canovas D."/>
            <person name="Cerqueira G.C."/>
            <person name="Chen F."/>
            <person name="Chen W."/>
            <person name="Choi C."/>
            <person name="Clum A."/>
            <person name="Dos Santos R.A."/>
            <person name="Damasio A.R."/>
            <person name="Diallinas G."/>
            <person name="Emri T."/>
            <person name="Fekete E."/>
            <person name="Flipphi M."/>
            <person name="Freyberg S."/>
            <person name="Gallo A."/>
            <person name="Gournas C."/>
            <person name="Habgood R."/>
            <person name="Hainaut M."/>
            <person name="Harispe M.L."/>
            <person name="Henrissat B."/>
            <person name="Hilden K.S."/>
            <person name="Hope R."/>
            <person name="Hossain A."/>
            <person name="Karabika E."/>
            <person name="Karaffa L."/>
            <person name="Karanyi Z."/>
            <person name="Krasevec N."/>
            <person name="Kuo A."/>
            <person name="Kusch H."/>
            <person name="LaButti K."/>
            <person name="Lagendijk E.L."/>
            <person name="Lapidus A."/>
            <person name="Levasseur A."/>
            <person name="Lindquist E."/>
            <person name="Lipzen A."/>
            <person name="Logrieco A.F."/>
            <person name="MacCabe A."/>
            <person name="Maekelae M.R."/>
            <person name="Malavazi I."/>
            <person name="Melin P."/>
            <person name="Meyer V."/>
            <person name="Mielnichuk N."/>
            <person name="Miskei M."/>
            <person name="Molnar A.P."/>
            <person name="Mule G."/>
            <person name="Ngan C.Y."/>
            <person name="Orejas M."/>
            <person name="Orosz E."/>
            <person name="Ouedraogo J.P."/>
            <person name="Overkamp K.M."/>
            <person name="Park H.-S."/>
            <person name="Perrone G."/>
            <person name="Piumi F."/>
            <person name="Punt P.J."/>
            <person name="Ram A.F."/>
            <person name="Ramon A."/>
            <person name="Rauscher S."/>
            <person name="Record E."/>
            <person name="Riano-Pachon D.M."/>
            <person name="Robert V."/>
            <person name="Roehrig J."/>
            <person name="Ruller R."/>
            <person name="Salamov A."/>
            <person name="Salih N.S."/>
            <person name="Samson R.A."/>
            <person name="Sandor E."/>
            <person name="Sanguinetti M."/>
            <person name="Schuetze T."/>
            <person name="Sepcic K."/>
            <person name="Shelest E."/>
            <person name="Sherlock G."/>
            <person name="Sophianopoulou V."/>
            <person name="Squina F.M."/>
            <person name="Sun H."/>
            <person name="Susca A."/>
            <person name="Todd R.B."/>
            <person name="Tsang A."/>
            <person name="Unkles S.E."/>
            <person name="van de Wiele N."/>
            <person name="van Rossen-Uffink D."/>
            <person name="Oliveira J.V."/>
            <person name="Vesth T.C."/>
            <person name="Visser J."/>
            <person name="Yu J.-H."/>
            <person name="Zhou M."/>
            <person name="Andersen M.R."/>
            <person name="Archer D.B."/>
            <person name="Baker S.E."/>
            <person name="Benoit I."/>
            <person name="Brakhage A.A."/>
            <person name="Braus G.H."/>
            <person name="Fischer R."/>
            <person name="Frisvad J.C."/>
            <person name="Goldman G.H."/>
            <person name="Houbraken J."/>
            <person name="Oakley B."/>
            <person name="Pocsi I."/>
            <person name="Scazzocchio C."/>
            <person name="Seiboth B."/>
            <person name="vanKuyk P.A."/>
            <person name="Wortman J."/>
            <person name="Dyer P.S."/>
            <person name="Grigoriev I.V."/>
        </authorList>
    </citation>
    <scope>NUCLEOTIDE SEQUENCE [LARGE SCALE GENOMIC DNA]</scope>
    <source>
        <strain evidence="2">ITEM 5010</strain>
    </source>
</reference>
<name>A0A1R3RPN5_ASPC5</name>
<organism evidence="1 2">
    <name type="scientific">Aspergillus carbonarius (strain ITEM 5010)</name>
    <dbReference type="NCBI Taxonomy" id="602072"/>
    <lineage>
        <taxon>Eukaryota</taxon>
        <taxon>Fungi</taxon>
        <taxon>Dikarya</taxon>
        <taxon>Ascomycota</taxon>
        <taxon>Pezizomycotina</taxon>
        <taxon>Eurotiomycetes</taxon>
        <taxon>Eurotiomycetidae</taxon>
        <taxon>Eurotiales</taxon>
        <taxon>Aspergillaceae</taxon>
        <taxon>Aspergillus</taxon>
        <taxon>Aspergillus subgen. Circumdati</taxon>
    </lineage>
</organism>
<dbReference type="PANTHER" id="PTHR42815">
    <property type="entry name" value="FAD-BINDING, PUTATIVE (AFU_ORTHOLOGUE AFUA_6G07600)-RELATED"/>
    <property type="match status" value="1"/>
</dbReference>
<dbReference type="STRING" id="602072.A0A1R3RPN5"/>
<sequence>MSTALQGWHPGELAIQHKLGYSTAVSNSWSVIKNFMPEQHRIFHTSNLHFLPITTIDEDGRPWASIVAGSTGEPGFIESPDPQTLSIHARLWTGDPLLNTLKTWLNPNPNNQQTTPPERYLTAGLGIEFSTRRRNKFAGRIQHVTPSTSTSTTLDYRIDIHVTEALGNCPKYINLRTLTPHPTTNPTLTHHHLHLPLPPSSTSFPLPPELTSFISSADTIFLASIYNPPSTTTTTTTNPPHAGLNARSGHPGFIRIHPTTHQIILPDYSGNRLMTSVGNIHASGLAGLTIVSFTTGDVLYLTGTAEHFVGEAAKRIMYGQGSLTAVRVSGVKMVVGEEKGVGMMGKVGGGGGGGEGGCRVLLEGGRFAVVGKQMGMEIKPGQAIVLDFMEWIGPPTYQHMSDDAPGEINDDRVRTWTVSSAHEGMERVEGFELTMREMKGGVVTGALFDVLRGERQGQGQGQVRFDGSVRGDVVGTTGEFVLPVGKVNVLWVAGGIGMTPFLAMLKALVERGETVQGDVVVVLATREPRVMLGLMREALGGVAGMVRVRVEVFTGFEGEVDVGDLIRDNVSVEVHQGRVGRDYWRGVPNDKEVFVCGPGGFGDEVVEGL</sequence>
<dbReference type="OMA" id="MDWIGPP"/>